<organism evidence="1 2">
    <name type="scientific">Cerrena zonata</name>
    <dbReference type="NCBI Taxonomy" id="2478898"/>
    <lineage>
        <taxon>Eukaryota</taxon>
        <taxon>Fungi</taxon>
        <taxon>Dikarya</taxon>
        <taxon>Basidiomycota</taxon>
        <taxon>Agaricomycotina</taxon>
        <taxon>Agaricomycetes</taxon>
        <taxon>Polyporales</taxon>
        <taxon>Cerrenaceae</taxon>
        <taxon>Cerrena</taxon>
    </lineage>
</organism>
<dbReference type="AlphaFoldDB" id="A0AAW0GYF9"/>
<protein>
    <submittedName>
        <fullName evidence="1">Uncharacterized protein</fullName>
    </submittedName>
</protein>
<proteinExistence type="predicted"/>
<evidence type="ECO:0000313" key="2">
    <source>
        <dbReference type="Proteomes" id="UP001385951"/>
    </source>
</evidence>
<dbReference type="Proteomes" id="UP001385951">
    <property type="component" value="Unassembled WGS sequence"/>
</dbReference>
<reference evidence="1 2" key="1">
    <citation type="submission" date="2022-09" db="EMBL/GenBank/DDBJ databases">
        <authorList>
            <person name="Palmer J.M."/>
        </authorList>
    </citation>
    <scope>NUCLEOTIDE SEQUENCE [LARGE SCALE GENOMIC DNA]</scope>
    <source>
        <strain evidence="1 2">DSM 7382</strain>
    </source>
</reference>
<comment type="caution">
    <text evidence="1">The sequence shown here is derived from an EMBL/GenBank/DDBJ whole genome shotgun (WGS) entry which is preliminary data.</text>
</comment>
<name>A0AAW0GYF9_9APHY</name>
<accession>A0AAW0GYF9</accession>
<keyword evidence="2" id="KW-1185">Reference proteome</keyword>
<evidence type="ECO:0000313" key="1">
    <source>
        <dbReference type="EMBL" id="KAK7696093.1"/>
    </source>
</evidence>
<gene>
    <name evidence="1" type="ORF">QCA50_000736</name>
</gene>
<sequence>MNMETPSTWELMISRHAKNEARVISSRFIEKYSKKFEQRILTNDLLYDLLFSYCSPATFIRLSQTCFAAYAAVHSYMGRSMNINRIFSRFFSDILGFRQLQARTGTLVSGSAALQFFDRSFYPDSDLDIYVPIEYRKDVGQFLFEEGYEFVPNSKQDEDFWDAVNHRRVLDTTGIYAFRGVSAVFTFQKDTLREELKVQLIVAVNCPMEVILGFHSTCVMNVISFEKAYSLYPKATFEERRSLVCASDGPKQEPAMEKYAQRGWKMVTDTRVSDLETSFHYHQKVIRWIGDSHCWTIQLDVSDIPDKLRPDGASPRLFHDPVSASSWKLGYDNFFGGTMEFALTDDDALYLRYVYASEDSLRMLETIKTKFEPLEELRGKAYYDMAYVSMCMLHFRFFSDVQAVVSAMANAFNDF</sequence>
<dbReference type="EMBL" id="JASBNA010000001">
    <property type="protein sequence ID" value="KAK7696093.1"/>
    <property type="molecule type" value="Genomic_DNA"/>
</dbReference>